<dbReference type="Pfam" id="PF00067">
    <property type="entry name" value="p450"/>
    <property type="match status" value="1"/>
</dbReference>
<dbReference type="EMBL" id="QBMN01000106">
    <property type="protein sequence ID" value="PZO38276.1"/>
    <property type="molecule type" value="Genomic_DNA"/>
</dbReference>
<name>A0A2W4W147_9CYAN</name>
<dbReference type="GO" id="GO:0020037">
    <property type="term" value="F:heme binding"/>
    <property type="evidence" value="ECO:0007669"/>
    <property type="project" value="InterPro"/>
</dbReference>
<evidence type="ECO:0000313" key="2">
    <source>
        <dbReference type="EMBL" id="PZO38276.1"/>
    </source>
</evidence>
<reference evidence="2 3" key="2">
    <citation type="submission" date="2018-06" db="EMBL/GenBank/DDBJ databases">
        <title>Metagenomic assembly of (sub)arctic Cyanobacteria and their associated microbiome from non-axenic cultures.</title>
        <authorList>
            <person name="Baurain D."/>
        </authorList>
    </citation>
    <scope>NUCLEOTIDE SEQUENCE [LARGE SCALE GENOMIC DNA]</scope>
    <source>
        <strain evidence="2">ULC041bin1</strain>
    </source>
</reference>
<proteinExistence type="inferred from homology"/>
<comment type="similarity">
    <text evidence="1">Belongs to the cytochrome P450 family.</text>
</comment>
<reference evidence="3" key="1">
    <citation type="submission" date="2018-04" db="EMBL/GenBank/DDBJ databases">
        <authorList>
            <person name="Cornet L."/>
        </authorList>
    </citation>
    <scope>NUCLEOTIDE SEQUENCE [LARGE SCALE GENOMIC DNA]</scope>
</reference>
<evidence type="ECO:0000313" key="3">
    <source>
        <dbReference type="Proteomes" id="UP000249081"/>
    </source>
</evidence>
<dbReference type="InterPro" id="IPR036396">
    <property type="entry name" value="Cyt_P450_sf"/>
</dbReference>
<comment type="caution">
    <text evidence="2">The sequence shown here is derived from an EMBL/GenBank/DDBJ whole genome shotgun (WGS) entry which is preliminary data.</text>
</comment>
<evidence type="ECO:0000256" key="1">
    <source>
        <dbReference type="ARBA" id="ARBA00010617"/>
    </source>
</evidence>
<dbReference type="InterPro" id="IPR050121">
    <property type="entry name" value="Cytochrome_P450_monoxygenase"/>
</dbReference>
<dbReference type="GO" id="GO:0016705">
    <property type="term" value="F:oxidoreductase activity, acting on paired donors, with incorporation or reduction of molecular oxygen"/>
    <property type="evidence" value="ECO:0007669"/>
    <property type="project" value="InterPro"/>
</dbReference>
<sequence length="303" mass="34094">MPAIPKAQAPALVQFYNWILHPLAFMETHYRQMGDRFLACGTLMDWIFLSHPDDLKYVLTHDGQELSAPGEYNKILTNLLGHNSLMLLSGAQHRQRRQLVMPPFHGERLKVYGELIGTITREAIADLAPGQAFKARELTHQISMQIILQAVFGLRQGERCQRLGRLLAQRLDLSSGPLGSALIFLPLLRRDWGAWSPGHQLKALAQQIDDLIFSEIQDFRADPDPDRSDILSLLLAARDAEGQGLSDQELRDELMTLLVAGHETTATAIAWSLYWVHHLPDVGAQLRQEKMPKTLMNRLGTCA</sequence>
<dbReference type="PANTHER" id="PTHR24305">
    <property type="entry name" value="CYTOCHROME P450"/>
    <property type="match status" value="1"/>
</dbReference>
<dbReference type="GO" id="GO:0005506">
    <property type="term" value="F:iron ion binding"/>
    <property type="evidence" value="ECO:0007669"/>
    <property type="project" value="InterPro"/>
</dbReference>
<dbReference type="PANTHER" id="PTHR24305:SF166">
    <property type="entry name" value="CYTOCHROME P450 12A4, MITOCHONDRIAL-RELATED"/>
    <property type="match status" value="1"/>
</dbReference>
<dbReference type="Proteomes" id="UP000249081">
    <property type="component" value="Unassembled WGS sequence"/>
</dbReference>
<dbReference type="GO" id="GO:0004497">
    <property type="term" value="F:monooxygenase activity"/>
    <property type="evidence" value="ECO:0007669"/>
    <property type="project" value="InterPro"/>
</dbReference>
<organism evidence="2 3">
    <name type="scientific">Shackletoniella antarctica</name>
    <dbReference type="NCBI Taxonomy" id="268115"/>
    <lineage>
        <taxon>Bacteria</taxon>
        <taxon>Bacillati</taxon>
        <taxon>Cyanobacteriota</taxon>
        <taxon>Cyanophyceae</taxon>
        <taxon>Oculatellales</taxon>
        <taxon>Oculatellaceae</taxon>
        <taxon>Shackletoniella</taxon>
    </lineage>
</organism>
<accession>A0A2W4W147</accession>
<dbReference type="InterPro" id="IPR001128">
    <property type="entry name" value="Cyt_P450"/>
</dbReference>
<protein>
    <recommendedName>
        <fullName evidence="4">Cytochrome P450</fullName>
    </recommendedName>
</protein>
<dbReference type="SUPFAM" id="SSF48264">
    <property type="entry name" value="Cytochrome P450"/>
    <property type="match status" value="1"/>
</dbReference>
<gene>
    <name evidence="2" type="ORF">DCF17_14825</name>
</gene>
<dbReference type="AlphaFoldDB" id="A0A2W4W147"/>
<dbReference type="Gene3D" id="1.10.630.10">
    <property type="entry name" value="Cytochrome P450"/>
    <property type="match status" value="1"/>
</dbReference>
<evidence type="ECO:0008006" key="4">
    <source>
        <dbReference type="Google" id="ProtNLM"/>
    </source>
</evidence>